<geneLocation type="plasmid" evidence="1 2">
    <name>unnamed8</name>
</geneLocation>
<protein>
    <submittedName>
        <fullName evidence="1">Type II toxin-antitoxin system RelE/ParE family toxin</fullName>
    </submittedName>
</protein>
<evidence type="ECO:0000313" key="1">
    <source>
        <dbReference type="EMBL" id="QKE94036.1"/>
    </source>
</evidence>
<proteinExistence type="predicted"/>
<keyword evidence="1" id="KW-0614">Plasmid</keyword>
<dbReference type="InterPro" id="IPR009241">
    <property type="entry name" value="HigB-like"/>
</dbReference>
<reference evidence="1 2" key="1">
    <citation type="journal article" date="2014" name="World J. Microbiol. Biotechnol.">
        <title>Biodiversity and physiological characteristics of Antarctic and Arctic lichens-associated bacteria.</title>
        <authorList>
            <person name="Lee Y.M."/>
            <person name="Kim E.H."/>
            <person name="Lee H.K."/>
            <person name="Hong S.G."/>
        </authorList>
    </citation>
    <scope>NUCLEOTIDE SEQUENCE [LARGE SCALE GENOMIC DNA]</scope>
    <source>
        <strain evidence="1 2">PAMC 26569</strain>
        <plasmid evidence="1">unnamed8</plasmid>
    </source>
</reference>
<dbReference type="KEGG" id="lck:HN018_28345"/>
<name>A0A6M8I1B7_9PROT</name>
<evidence type="ECO:0000313" key="2">
    <source>
        <dbReference type="Proteomes" id="UP000500767"/>
    </source>
</evidence>
<dbReference type="RefSeq" id="WP_171837324.1">
    <property type="nucleotide sequence ID" value="NZ_CP053715.1"/>
</dbReference>
<accession>A0A6M8I1B7</accession>
<dbReference type="EMBL" id="CP053715">
    <property type="protein sequence ID" value="QKE94036.1"/>
    <property type="molecule type" value="Genomic_DNA"/>
</dbReference>
<dbReference type="Pfam" id="PF05973">
    <property type="entry name" value="Gp49"/>
    <property type="match status" value="1"/>
</dbReference>
<dbReference type="AlphaFoldDB" id="A0A6M8I1B7"/>
<keyword evidence="2" id="KW-1185">Reference proteome</keyword>
<dbReference type="Proteomes" id="UP000500767">
    <property type="component" value="Plasmid unnamed8"/>
</dbReference>
<sequence>MQFRFRCYRTPEMRFSGRDGIARAIYVTAIGRRVIVVHAFVKKTQKTLRATLALAERRAQEITR</sequence>
<organism evidence="1 2">
    <name type="scientific">Lichenicola cladoniae</name>
    <dbReference type="NCBI Taxonomy" id="1484109"/>
    <lineage>
        <taxon>Bacteria</taxon>
        <taxon>Pseudomonadati</taxon>
        <taxon>Pseudomonadota</taxon>
        <taxon>Alphaproteobacteria</taxon>
        <taxon>Acetobacterales</taxon>
        <taxon>Acetobacteraceae</taxon>
        <taxon>Lichenicola</taxon>
    </lineage>
</organism>
<gene>
    <name evidence="1" type="ORF">HN018_28345</name>
</gene>